<evidence type="ECO:0000256" key="3">
    <source>
        <dbReference type="ARBA" id="ARBA00022448"/>
    </source>
</evidence>
<evidence type="ECO:0000256" key="7">
    <source>
        <dbReference type="ARBA" id="ARBA00023065"/>
    </source>
</evidence>
<feature type="transmembrane region" description="Helical" evidence="10">
    <location>
        <begin position="142"/>
        <end position="167"/>
    </location>
</feature>
<dbReference type="OrthoDB" id="16982at2759"/>
<dbReference type="Proteomes" id="UP000567885">
    <property type="component" value="Unassembled WGS sequence"/>
</dbReference>
<evidence type="ECO:0000313" key="14">
    <source>
        <dbReference type="Proteomes" id="UP000567885"/>
    </source>
</evidence>
<dbReference type="InterPro" id="IPR005185">
    <property type="entry name" value="YccF"/>
</dbReference>
<evidence type="ECO:0000256" key="4">
    <source>
        <dbReference type="ARBA" id="ARBA00022553"/>
    </source>
</evidence>
<feature type="transmembrane region" description="Helical" evidence="10">
    <location>
        <begin position="833"/>
        <end position="852"/>
    </location>
</feature>
<dbReference type="Gene3D" id="1.20.1420.30">
    <property type="entry name" value="NCX, central ion-binding region"/>
    <property type="match status" value="2"/>
</dbReference>
<protein>
    <submittedName>
        <fullName evidence="13">Calcium permease</fullName>
    </submittedName>
</protein>
<dbReference type="EMBL" id="JAAGWQ010000132">
    <property type="protein sequence ID" value="KAF5664719.1"/>
    <property type="molecule type" value="Genomic_DNA"/>
</dbReference>
<evidence type="ECO:0000256" key="1">
    <source>
        <dbReference type="ARBA" id="ARBA00004127"/>
    </source>
</evidence>
<feature type="transmembrane region" description="Helical" evidence="10">
    <location>
        <begin position="277"/>
        <end position="301"/>
    </location>
</feature>
<evidence type="ECO:0000313" key="13">
    <source>
        <dbReference type="EMBL" id="KAF5664719.1"/>
    </source>
</evidence>
<proteinExistence type="inferred from homology"/>
<evidence type="ECO:0000256" key="8">
    <source>
        <dbReference type="ARBA" id="ARBA00023136"/>
    </source>
</evidence>
<feature type="compositionally biased region" description="Polar residues" evidence="9">
    <location>
        <begin position="45"/>
        <end position="55"/>
    </location>
</feature>
<keyword evidence="14" id="KW-1185">Reference proteome</keyword>
<keyword evidence="7" id="KW-0406">Ion transport</keyword>
<keyword evidence="6 10" id="KW-1133">Transmembrane helix</keyword>
<comment type="similarity">
    <text evidence="2">Belongs to the Ca(2+):cation antiporter (CaCA) (TC 2.A.19) family.</text>
</comment>
<evidence type="ECO:0000259" key="12">
    <source>
        <dbReference type="Pfam" id="PF03733"/>
    </source>
</evidence>
<evidence type="ECO:0000256" key="10">
    <source>
        <dbReference type="SAM" id="Phobius"/>
    </source>
</evidence>
<dbReference type="InterPro" id="IPR044880">
    <property type="entry name" value="NCX_ion-bd_dom_sf"/>
</dbReference>
<dbReference type="InterPro" id="IPR004713">
    <property type="entry name" value="CaH_exchang"/>
</dbReference>
<accession>A0A8H5T306</accession>
<feature type="transmembrane region" description="Helical" evidence="10">
    <location>
        <begin position="736"/>
        <end position="759"/>
    </location>
</feature>
<organism evidence="13 14">
    <name type="scientific">Fusarium heterosporum</name>
    <dbReference type="NCBI Taxonomy" id="42747"/>
    <lineage>
        <taxon>Eukaryota</taxon>
        <taxon>Fungi</taxon>
        <taxon>Dikarya</taxon>
        <taxon>Ascomycota</taxon>
        <taxon>Pezizomycotina</taxon>
        <taxon>Sordariomycetes</taxon>
        <taxon>Hypocreomycetidae</taxon>
        <taxon>Hypocreales</taxon>
        <taxon>Nectriaceae</taxon>
        <taxon>Fusarium</taxon>
        <taxon>Fusarium heterosporum species complex</taxon>
    </lineage>
</organism>
<keyword evidence="3" id="KW-0813">Transport</keyword>
<comment type="subcellular location">
    <subcellularLocation>
        <location evidence="1">Endomembrane system</location>
        <topology evidence="1">Multi-pass membrane protein</topology>
    </subcellularLocation>
</comment>
<dbReference type="GO" id="GO:0006874">
    <property type="term" value="P:intracellular calcium ion homeostasis"/>
    <property type="evidence" value="ECO:0007669"/>
    <property type="project" value="TreeGrafter"/>
</dbReference>
<feature type="region of interest" description="Disordered" evidence="9">
    <location>
        <begin position="26"/>
        <end position="94"/>
    </location>
</feature>
<dbReference type="Pfam" id="PF01699">
    <property type="entry name" value="Na_Ca_ex"/>
    <property type="match status" value="2"/>
</dbReference>
<comment type="caution">
    <text evidence="13">The sequence shown here is derived from an EMBL/GenBank/DDBJ whole genome shotgun (WGS) entry which is preliminary data.</text>
</comment>
<feature type="transmembrane region" description="Helical" evidence="10">
    <location>
        <begin position="365"/>
        <end position="388"/>
    </location>
</feature>
<feature type="compositionally biased region" description="Polar residues" evidence="9">
    <location>
        <begin position="662"/>
        <end position="672"/>
    </location>
</feature>
<feature type="region of interest" description="Disordered" evidence="9">
    <location>
        <begin position="662"/>
        <end position="683"/>
    </location>
</feature>
<feature type="domain" description="Sodium/calcium exchanger membrane region" evidence="11">
    <location>
        <begin position="400"/>
        <end position="587"/>
    </location>
</feature>
<keyword evidence="8 10" id="KW-0472">Membrane</keyword>
<feature type="compositionally biased region" description="Basic residues" evidence="9">
    <location>
        <begin position="630"/>
        <end position="640"/>
    </location>
</feature>
<feature type="transmembrane region" description="Helical" evidence="10">
    <location>
        <begin position="568"/>
        <end position="588"/>
    </location>
</feature>
<feature type="transmembrane region" description="Helical" evidence="10">
    <location>
        <begin position="771"/>
        <end position="790"/>
    </location>
</feature>
<keyword evidence="4" id="KW-0597">Phosphoprotein</keyword>
<feature type="transmembrane region" description="Helical" evidence="10">
    <location>
        <begin position="428"/>
        <end position="450"/>
    </location>
</feature>
<evidence type="ECO:0000256" key="5">
    <source>
        <dbReference type="ARBA" id="ARBA00022692"/>
    </source>
</evidence>
<dbReference type="AlphaFoldDB" id="A0A8H5T306"/>
<feature type="region of interest" description="Disordered" evidence="9">
    <location>
        <begin position="601"/>
        <end position="649"/>
    </location>
</feature>
<dbReference type="FunFam" id="1.20.1420.30:FF:000014">
    <property type="entry name" value="Cation/H+ exchanger protein 2"/>
    <property type="match status" value="1"/>
</dbReference>
<feature type="domain" description="Sodium/calcium exchanger membrane region" evidence="11">
    <location>
        <begin position="701"/>
        <end position="851"/>
    </location>
</feature>
<gene>
    <name evidence="13" type="ORF">FHETE_6991</name>
</gene>
<evidence type="ECO:0000256" key="9">
    <source>
        <dbReference type="SAM" id="MobiDB-lite"/>
    </source>
</evidence>
<dbReference type="PANTHER" id="PTHR31503:SF10">
    <property type="entry name" value="VNX1 PROTEIN"/>
    <property type="match status" value="1"/>
</dbReference>
<dbReference type="GO" id="GO:0012505">
    <property type="term" value="C:endomembrane system"/>
    <property type="evidence" value="ECO:0007669"/>
    <property type="project" value="UniProtKB-SubCell"/>
</dbReference>
<dbReference type="GO" id="GO:0005774">
    <property type="term" value="C:vacuolar membrane"/>
    <property type="evidence" value="ECO:0007669"/>
    <property type="project" value="UniProtKB-ARBA"/>
</dbReference>
<dbReference type="Pfam" id="PF03733">
    <property type="entry name" value="YccF"/>
    <property type="match status" value="1"/>
</dbReference>
<evidence type="ECO:0000256" key="6">
    <source>
        <dbReference type="ARBA" id="ARBA00022989"/>
    </source>
</evidence>
<feature type="transmembrane region" description="Helical" evidence="10">
    <location>
        <begin position="702"/>
        <end position="724"/>
    </location>
</feature>
<feature type="compositionally biased region" description="Basic and acidic residues" evidence="9">
    <location>
        <begin position="85"/>
        <end position="94"/>
    </location>
</feature>
<dbReference type="InterPro" id="IPR004837">
    <property type="entry name" value="NaCa_Exmemb"/>
</dbReference>
<sequence>MPRYVPPPTIQICQFPLDVDDCEIENDTPALNSRTRRRATRRKSTPSNFAPSSTQHHNRELRRIRSTGPPARATAKSLSDEDSDAHELPVKEDRQQAINRTHPFGIRVWNSPLYHQDNLADDGTGILIPEHLVSKWTYVFNILWTVIFGWWLSLLVLTAGIICLALARSHIQPTYGRVLCNLAGYILFPFNKPVRCSTENGQSPAGEREVSTSRQGEQVCTELEQDQLLCYPRMTYDTRYRTFEDSTDATSTRGWPEPMESPKFAATSKQWTAESTFFYVVLHILIIPTFLIVAAICWWLVLPLPMARMLVRLLRNLQSRALELYFERSSDPSLWATETGSTVLLYNCASIDVNSWKYSFGGVNIVLINLMAIATLTGFDWLILLKCLHLHSLSLSPSMLFFGSLLGIIPLAYVIGQAVASISTQSSMGISAAVNALFSTIFEVIFYCVALSQGKSELVEGCIIGSVLAGVLFLPGLSMCFGALKRKTQRFNSKSAGVTSTMLLFAMVGVFSPTLFYSIYGTYVIKCKSCTHSVVSDSQIASPNCRSCSVSQQLDLHEPLYNEMLRPFSYLCAFLLLLAYIIGLWFSLRTHSSVIWNKSEERPHDGFRGHHEPIRTQHRNALDNQQVSKRPAHPRRHHRMSSSGGMDLPQCDVISEVPELTQQIDQPRSENAPTGRPKDVQQIPGHVGSLRHVPNWGRSKSLLILLTATVFYCLLAVILIDAVDTILQEFYIEERFLGLTIFALIPNATEIWNAILFAVNGNIALSVEIGSAYALQVCLLQIPALVFFSAVLHPHKPREGHIFSMVLPQWDMFVVIFAVFLHGYMQNEGRSNYFKGSILLLSYAVIVVGFLLSSGRD</sequence>
<keyword evidence="5 10" id="KW-0812">Transmembrane</keyword>
<feature type="compositionally biased region" description="Basic and acidic residues" evidence="9">
    <location>
        <begin position="601"/>
        <end position="615"/>
    </location>
</feature>
<feature type="transmembrane region" description="Helical" evidence="10">
    <location>
        <begin position="400"/>
        <end position="422"/>
    </location>
</feature>
<feature type="transmembrane region" description="Helical" evidence="10">
    <location>
        <begin position="496"/>
        <end position="519"/>
    </location>
</feature>
<feature type="transmembrane region" description="Helical" evidence="10">
    <location>
        <begin position="462"/>
        <end position="484"/>
    </location>
</feature>
<evidence type="ECO:0000259" key="11">
    <source>
        <dbReference type="Pfam" id="PF01699"/>
    </source>
</evidence>
<reference evidence="13 14" key="1">
    <citation type="submission" date="2020-05" db="EMBL/GenBank/DDBJ databases">
        <title>Identification and distribution of gene clusters putatively required for synthesis of sphingolipid metabolism inhibitors in phylogenetically diverse species of the filamentous fungus Fusarium.</title>
        <authorList>
            <person name="Kim H.-S."/>
            <person name="Busman M."/>
            <person name="Brown D.W."/>
            <person name="Divon H."/>
            <person name="Uhlig S."/>
            <person name="Proctor R.H."/>
        </authorList>
    </citation>
    <scope>NUCLEOTIDE SEQUENCE [LARGE SCALE GENOMIC DNA]</scope>
    <source>
        <strain evidence="13 14">NRRL 20693</strain>
    </source>
</reference>
<feature type="transmembrane region" description="Helical" evidence="10">
    <location>
        <begin position="802"/>
        <end position="821"/>
    </location>
</feature>
<feature type="compositionally biased region" description="Basic residues" evidence="9">
    <location>
        <begin position="34"/>
        <end position="44"/>
    </location>
</feature>
<evidence type="ECO:0000256" key="2">
    <source>
        <dbReference type="ARBA" id="ARBA00008170"/>
    </source>
</evidence>
<dbReference type="PANTHER" id="PTHR31503">
    <property type="entry name" value="VACUOLAR CALCIUM ION TRANSPORTER"/>
    <property type="match status" value="1"/>
</dbReference>
<dbReference type="GO" id="GO:0015369">
    <property type="term" value="F:calcium:proton antiporter activity"/>
    <property type="evidence" value="ECO:0007669"/>
    <property type="project" value="TreeGrafter"/>
</dbReference>
<name>A0A8H5T306_FUSHE</name>
<feature type="domain" description="Inner membrane component" evidence="12">
    <location>
        <begin position="139"/>
        <end position="192"/>
    </location>
</feature>